<dbReference type="Proteomes" id="UP000594638">
    <property type="component" value="Unassembled WGS sequence"/>
</dbReference>
<protein>
    <submittedName>
        <fullName evidence="1">50S ribosomal L27-like</fullName>
    </submittedName>
</protein>
<dbReference type="AlphaFoldDB" id="A0A8S0PLL7"/>
<evidence type="ECO:0000313" key="2">
    <source>
        <dbReference type="Proteomes" id="UP000594638"/>
    </source>
</evidence>
<dbReference type="GO" id="GO:0005840">
    <property type="term" value="C:ribosome"/>
    <property type="evidence" value="ECO:0007669"/>
    <property type="project" value="InterPro"/>
</dbReference>
<gene>
    <name evidence="1" type="ORF">OLEA9_A047016</name>
</gene>
<name>A0A8S0PLL7_OLEEU</name>
<dbReference type="OrthoDB" id="1725490at2759"/>
<keyword evidence="2" id="KW-1185">Reference proteome</keyword>
<accession>A0A8S0PLL7</accession>
<organism evidence="1 2">
    <name type="scientific">Olea europaea subsp. europaea</name>
    <dbReference type="NCBI Taxonomy" id="158383"/>
    <lineage>
        <taxon>Eukaryota</taxon>
        <taxon>Viridiplantae</taxon>
        <taxon>Streptophyta</taxon>
        <taxon>Embryophyta</taxon>
        <taxon>Tracheophyta</taxon>
        <taxon>Spermatophyta</taxon>
        <taxon>Magnoliopsida</taxon>
        <taxon>eudicotyledons</taxon>
        <taxon>Gunneridae</taxon>
        <taxon>Pentapetalae</taxon>
        <taxon>asterids</taxon>
        <taxon>lamiids</taxon>
        <taxon>Lamiales</taxon>
        <taxon>Oleaceae</taxon>
        <taxon>Oleeae</taxon>
        <taxon>Olea</taxon>
    </lineage>
</organism>
<comment type="caution">
    <text evidence="1">The sequence shown here is derived from an EMBL/GenBank/DDBJ whole genome shotgun (WGS) entry which is preliminary data.</text>
</comment>
<evidence type="ECO:0000313" key="1">
    <source>
        <dbReference type="EMBL" id="CAA2955144.1"/>
    </source>
</evidence>
<feature type="non-terminal residue" evidence="1">
    <location>
        <position position="1"/>
    </location>
</feature>
<dbReference type="InterPro" id="IPR001684">
    <property type="entry name" value="Ribosomal_bL27"/>
</dbReference>
<dbReference type="GO" id="GO:0006412">
    <property type="term" value="P:translation"/>
    <property type="evidence" value="ECO:0007669"/>
    <property type="project" value="InterPro"/>
</dbReference>
<dbReference type="Pfam" id="PF01016">
    <property type="entry name" value="Ribosomal_L27"/>
    <property type="match status" value="1"/>
</dbReference>
<sequence length="78" mass="9170">GDTWKYHCSSKRGPRFHPRNYVGIGKDHMLYTLKKGCVKFEHHKLSGYKWEHVEPKERHQICPVYLSTTESPKIKTAS</sequence>
<dbReference type="Gramene" id="OE9A047016T1">
    <property type="protein sequence ID" value="OE9A047016C1"/>
    <property type="gene ID" value="OE9A047016"/>
</dbReference>
<dbReference type="GO" id="GO:0003735">
    <property type="term" value="F:structural constituent of ribosome"/>
    <property type="evidence" value="ECO:0007669"/>
    <property type="project" value="InterPro"/>
</dbReference>
<dbReference type="Gene3D" id="2.40.50.100">
    <property type="match status" value="1"/>
</dbReference>
<dbReference type="EMBL" id="CACTIH010000139">
    <property type="protein sequence ID" value="CAA2955144.1"/>
    <property type="molecule type" value="Genomic_DNA"/>
</dbReference>
<dbReference type="SUPFAM" id="SSF110324">
    <property type="entry name" value="Ribosomal L27 protein-like"/>
    <property type="match status" value="1"/>
</dbReference>
<dbReference type="PANTHER" id="PTHR15893">
    <property type="entry name" value="RIBOSOMAL PROTEIN L27"/>
    <property type="match status" value="1"/>
</dbReference>
<reference evidence="1 2" key="1">
    <citation type="submission" date="2019-12" db="EMBL/GenBank/DDBJ databases">
        <authorList>
            <person name="Alioto T."/>
            <person name="Alioto T."/>
            <person name="Gomez Garrido J."/>
        </authorList>
    </citation>
    <scope>NUCLEOTIDE SEQUENCE [LARGE SCALE GENOMIC DNA]</scope>
</reference>
<dbReference type="PANTHER" id="PTHR15893:SF16">
    <property type="entry name" value="50S RIBOSOMAL PROTEIN L27"/>
    <property type="match status" value="1"/>
</dbReference>
<proteinExistence type="predicted"/>